<dbReference type="EMBL" id="AP012279">
    <property type="protein sequence ID" value="BAL75186.1"/>
    <property type="molecule type" value="Genomic_DNA"/>
</dbReference>
<dbReference type="AlphaFoldDB" id="A0AAI8MB73"/>
<gene>
    <name evidence="1" type="ORF">S23_19730</name>
</gene>
<reference evidence="1 2" key="1">
    <citation type="journal article" date="2012" name="Microbes Environ.">
        <title>Complete genome sequence of Bradyrhizobium sp. S23321: insights into symbiosis evolution in soil oligotrophs.</title>
        <authorList>
            <person name="Okubo T."/>
            <person name="Tsukui T."/>
            <person name="Maita H."/>
            <person name="Okamoto S."/>
            <person name="Oshima K."/>
            <person name="Fujisawa T."/>
            <person name="Saito A."/>
            <person name="Futamata H."/>
            <person name="Hattori R."/>
            <person name="Shimomura Y."/>
            <person name="Haruta S."/>
            <person name="Morimoto S."/>
            <person name="Wang Y."/>
            <person name="Sakai Y."/>
            <person name="Hattori M."/>
            <person name="Aizawa S."/>
            <person name="Nagashima K.V.P."/>
            <person name="Masuda S."/>
            <person name="Hattori T."/>
            <person name="Yamashita A."/>
            <person name="Bao Z."/>
            <person name="Hayatsu M."/>
            <person name="Kajiya-Kanegae H."/>
            <person name="Yoshinaga I."/>
            <person name="Sakamoto K."/>
            <person name="Toyota K."/>
            <person name="Nakao M."/>
            <person name="Kohara M."/>
            <person name="Anda M."/>
            <person name="Niwa R."/>
            <person name="Jung-Hwan P."/>
            <person name="Sameshima-Saito R."/>
            <person name="Tokuda S."/>
            <person name="Yamamoto S."/>
            <person name="Yamamoto S."/>
            <person name="Yokoyama T."/>
            <person name="Akutsu T."/>
            <person name="Nakamura Y."/>
            <person name="Nakahira-Yanaka Y."/>
            <person name="Takada Hoshino Y."/>
            <person name="Hirakawa H."/>
            <person name="Mitsui H."/>
            <person name="Terasawa K."/>
            <person name="Itakura M."/>
            <person name="Sato S."/>
            <person name="Ikeda-Ohtsubo W."/>
            <person name="Sakakura N."/>
            <person name="Kaminuma E."/>
            <person name="Minamisawa K."/>
        </authorList>
    </citation>
    <scope>NUCLEOTIDE SEQUENCE [LARGE SCALE GENOMIC DNA]</scope>
    <source>
        <strain evidence="1 2">S23321</strain>
    </source>
</reference>
<evidence type="ECO:0000313" key="1">
    <source>
        <dbReference type="EMBL" id="BAL75186.1"/>
    </source>
</evidence>
<sequence>MRLGTTHHALPPPVLDDFLDRLRAGILSQAKLAEPPWFACRVADEKELGLHDLRVVWTSWRSPTGAADLRPAIRRT</sequence>
<protein>
    <submittedName>
        <fullName evidence="1">Uncharacterized protein</fullName>
    </submittedName>
</protein>
<evidence type="ECO:0000313" key="2">
    <source>
        <dbReference type="Proteomes" id="UP000007886"/>
    </source>
</evidence>
<dbReference type="KEGG" id="brs:S23_19730"/>
<accession>A0AAI8MB73</accession>
<name>A0AAI8MB73_9BRAD</name>
<proteinExistence type="predicted"/>
<dbReference type="Proteomes" id="UP000007886">
    <property type="component" value="Chromosome"/>
</dbReference>
<organism evidence="1 2">
    <name type="scientific">Bradyrhizobium cosmicum</name>
    <dbReference type="NCBI Taxonomy" id="1404864"/>
    <lineage>
        <taxon>Bacteria</taxon>
        <taxon>Pseudomonadati</taxon>
        <taxon>Pseudomonadota</taxon>
        <taxon>Alphaproteobacteria</taxon>
        <taxon>Hyphomicrobiales</taxon>
        <taxon>Nitrobacteraceae</taxon>
        <taxon>Bradyrhizobium</taxon>
    </lineage>
</organism>
<keyword evidence="2" id="KW-1185">Reference proteome</keyword>